<dbReference type="Gene3D" id="1.10.150.240">
    <property type="entry name" value="Putative phosphatase, domain 2"/>
    <property type="match status" value="1"/>
</dbReference>
<dbReference type="Gene3D" id="3.40.50.1000">
    <property type="entry name" value="HAD superfamily/HAD-like"/>
    <property type="match status" value="1"/>
</dbReference>
<evidence type="ECO:0000313" key="1">
    <source>
        <dbReference type="EMBL" id="GAA5506573.1"/>
    </source>
</evidence>
<dbReference type="InterPro" id="IPR041492">
    <property type="entry name" value="HAD_2"/>
</dbReference>
<dbReference type="NCBIfam" id="TIGR01509">
    <property type="entry name" value="HAD-SF-IA-v3"/>
    <property type="match status" value="1"/>
</dbReference>
<dbReference type="SFLD" id="SFLDS00003">
    <property type="entry name" value="Haloacid_Dehalogenase"/>
    <property type="match status" value="1"/>
</dbReference>
<name>A0ABP9VSU9_9BACT</name>
<dbReference type="InterPro" id="IPR006439">
    <property type="entry name" value="HAD-SF_hydro_IA"/>
</dbReference>
<dbReference type="PANTHER" id="PTHR43481:SF4">
    <property type="entry name" value="GLYCEROL-1-PHOSPHATE PHOSPHOHYDROLASE 1-RELATED"/>
    <property type="match status" value="1"/>
</dbReference>
<dbReference type="InterPro" id="IPR023198">
    <property type="entry name" value="PGP-like_dom2"/>
</dbReference>
<dbReference type="InterPro" id="IPR036412">
    <property type="entry name" value="HAD-like_sf"/>
</dbReference>
<dbReference type="EMBL" id="BAABRO010000003">
    <property type="protein sequence ID" value="GAA5506573.1"/>
    <property type="molecule type" value="Genomic_DNA"/>
</dbReference>
<dbReference type="Proteomes" id="UP001416858">
    <property type="component" value="Unassembled WGS sequence"/>
</dbReference>
<dbReference type="CDD" id="cd07505">
    <property type="entry name" value="HAD_BPGM-like"/>
    <property type="match status" value="1"/>
</dbReference>
<protein>
    <submittedName>
        <fullName evidence="1">Fructose-1-phosphate phosphatase YqaB</fullName>
    </submittedName>
</protein>
<dbReference type="RefSeq" id="WP_345683501.1">
    <property type="nucleotide sequence ID" value="NZ_BAABRO010000003.1"/>
</dbReference>
<dbReference type="PANTHER" id="PTHR43481">
    <property type="entry name" value="FRUCTOSE-1-PHOSPHATE PHOSPHATASE"/>
    <property type="match status" value="1"/>
</dbReference>
<dbReference type="InterPro" id="IPR051806">
    <property type="entry name" value="HAD-like_SPP"/>
</dbReference>
<proteinExistence type="predicted"/>
<gene>
    <name evidence="1" type="primary">yqaB</name>
    <name evidence="1" type="ORF">Rcae01_02026</name>
</gene>
<keyword evidence="2" id="KW-1185">Reference proteome</keyword>
<dbReference type="Pfam" id="PF13419">
    <property type="entry name" value="HAD_2"/>
    <property type="match status" value="1"/>
</dbReference>
<dbReference type="InterPro" id="IPR023214">
    <property type="entry name" value="HAD_sf"/>
</dbReference>
<evidence type="ECO:0000313" key="2">
    <source>
        <dbReference type="Proteomes" id="UP001416858"/>
    </source>
</evidence>
<dbReference type="SFLD" id="SFLDG01129">
    <property type="entry name" value="C1.5:_HAD__Beta-PGM__Phosphata"/>
    <property type="match status" value="1"/>
</dbReference>
<sequence length="209" mass="23292">MPLPESTTDKQVDDLSRYGGLIFDCDGTLTDSMPLHFEAWRETMARFGIEFTEQRFYSMAGMPTDKIIRVLAEEQSVDVDPEVAGAEKEQAFRQRIPRLQPLKRVCDIAHAHFNVVPMAVASGGDREGVWAQIKHLQMESLFAAVVTAEDTEKHKPEPDVFLKAAELLKVPPATCLVFEDSPLGLDAAARASMDCVDVRDFTFYEAGRA</sequence>
<reference evidence="1 2" key="1">
    <citation type="submission" date="2024-02" db="EMBL/GenBank/DDBJ databases">
        <title>Rhodopirellula caenicola NBRC 110016.</title>
        <authorList>
            <person name="Ichikawa N."/>
            <person name="Katano-Makiyama Y."/>
            <person name="Hidaka K."/>
        </authorList>
    </citation>
    <scope>NUCLEOTIDE SEQUENCE [LARGE SCALE GENOMIC DNA]</scope>
    <source>
        <strain evidence="1 2">NBRC 110016</strain>
    </source>
</reference>
<accession>A0ABP9VSU9</accession>
<organism evidence="1 2">
    <name type="scientific">Novipirellula caenicola</name>
    <dbReference type="NCBI Taxonomy" id="1536901"/>
    <lineage>
        <taxon>Bacteria</taxon>
        <taxon>Pseudomonadati</taxon>
        <taxon>Planctomycetota</taxon>
        <taxon>Planctomycetia</taxon>
        <taxon>Pirellulales</taxon>
        <taxon>Pirellulaceae</taxon>
        <taxon>Novipirellula</taxon>
    </lineage>
</organism>
<comment type="caution">
    <text evidence="1">The sequence shown here is derived from an EMBL/GenBank/DDBJ whole genome shotgun (WGS) entry which is preliminary data.</text>
</comment>
<dbReference type="SUPFAM" id="SSF56784">
    <property type="entry name" value="HAD-like"/>
    <property type="match status" value="1"/>
</dbReference>